<reference evidence="2 3" key="1">
    <citation type="journal article" date="2018" name="Front. Plant Sci.">
        <title>Red Clover (Trifolium pratense) and Zigzag Clover (T. medium) - A Picture of Genomic Similarities and Differences.</title>
        <authorList>
            <person name="Dluhosova J."/>
            <person name="Istvanek J."/>
            <person name="Nedelnik J."/>
            <person name="Repkova J."/>
        </authorList>
    </citation>
    <scope>NUCLEOTIDE SEQUENCE [LARGE SCALE GENOMIC DNA]</scope>
    <source>
        <strain evidence="3">cv. 10/8</strain>
        <tissue evidence="2">Leaf</tissue>
    </source>
</reference>
<evidence type="ECO:0000313" key="2">
    <source>
        <dbReference type="EMBL" id="MCI88857.1"/>
    </source>
</evidence>
<dbReference type="EMBL" id="LXQA011204096">
    <property type="protein sequence ID" value="MCI88857.1"/>
    <property type="molecule type" value="Genomic_DNA"/>
</dbReference>
<proteinExistence type="predicted"/>
<comment type="caution">
    <text evidence="2">The sequence shown here is derived from an EMBL/GenBank/DDBJ whole genome shotgun (WGS) entry which is preliminary data.</text>
</comment>
<sequence length="71" mass="7625">SNEERLAFLAKARQQKSQPVAKKIDLLSQIVVEDEAAKGGKRKKKPEVGHITLPIPNKGESSATGGDTEEA</sequence>
<evidence type="ECO:0000256" key="1">
    <source>
        <dbReference type="SAM" id="MobiDB-lite"/>
    </source>
</evidence>
<name>A0A392VLT3_9FABA</name>
<organism evidence="2 3">
    <name type="scientific">Trifolium medium</name>
    <dbReference type="NCBI Taxonomy" id="97028"/>
    <lineage>
        <taxon>Eukaryota</taxon>
        <taxon>Viridiplantae</taxon>
        <taxon>Streptophyta</taxon>
        <taxon>Embryophyta</taxon>
        <taxon>Tracheophyta</taxon>
        <taxon>Spermatophyta</taxon>
        <taxon>Magnoliopsida</taxon>
        <taxon>eudicotyledons</taxon>
        <taxon>Gunneridae</taxon>
        <taxon>Pentapetalae</taxon>
        <taxon>rosids</taxon>
        <taxon>fabids</taxon>
        <taxon>Fabales</taxon>
        <taxon>Fabaceae</taxon>
        <taxon>Papilionoideae</taxon>
        <taxon>50 kb inversion clade</taxon>
        <taxon>NPAAA clade</taxon>
        <taxon>Hologalegina</taxon>
        <taxon>IRL clade</taxon>
        <taxon>Trifolieae</taxon>
        <taxon>Trifolium</taxon>
    </lineage>
</organism>
<dbReference type="Proteomes" id="UP000265520">
    <property type="component" value="Unassembled WGS sequence"/>
</dbReference>
<feature type="non-terminal residue" evidence="2">
    <location>
        <position position="1"/>
    </location>
</feature>
<keyword evidence="3" id="KW-1185">Reference proteome</keyword>
<accession>A0A392VLT3</accession>
<protein>
    <submittedName>
        <fullName evidence="2">Uncharacterized protein</fullName>
    </submittedName>
</protein>
<feature type="non-terminal residue" evidence="2">
    <location>
        <position position="71"/>
    </location>
</feature>
<feature type="region of interest" description="Disordered" evidence="1">
    <location>
        <begin position="36"/>
        <end position="71"/>
    </location>
</feature>
<evidence type="ECO:0000313" key="3">
    <source>
        <dbReference type="Proteomes" id="UP000265520"/>
    </source>
</evidence>
<dbReference type="AlphaFoldDB" id="A0A392VLT3"/>